<evidence type="ECO:0000256" key="1">
    <source>
        <dbReference type="SAM" id="MobiDB-lite"/>
    </source>
</evidence>
<keyword evidence="3" id="KW-1185">Reference proteome</keyword>
<accession>A0ABR2JHI8</accession>
<sequence length="808" mass="89435">MATSTAKFEPTAAEFKTRPASIDGAVLDNTIVTRSLPDIDDKTLLIGLLAVPNEKSGANKEAWHITDFLAIKTLVTGIQTNSLAQAWMSQCDTEAIVKGNPATFIHGPEHRVVGGAAVTAYNSPDHTGLIGGQIPIVFEPNTEEIKKRFLEEICKKSIFAVGLGFQVIVIISGRTTLEQDVYLDGYDVVITSQEIRSAMVAGAQATVITPSLTSAGWQINQSFNEDQASLAIKQPIDFLSRQCGGIFSRTISEQLLGWKSPFIDDAKFDPSKKTLEAHPGPAMPDTEQLRIRSELTNETHALLAARLFPDHYDHSFSFDAEKDTWTQLISGRKNEDMLETYSKIWNNLDTLPPSSANVKDRLSFLGTAFGGNRLSQISHLKHLVQESFPSWPGYYTSTFGQNVRAEFEKFLGNPNPTDLDCHVIFSIVEYRMTTMVLGDLLIKYAGLDLVWAQRCRDWDEERFNHMVRNEEVSKPELGTLYKAMNAISRLFPYFYIPPGRVLDSSKLHHQAPPRISRYLALGLALRYREVNSDLDAAVARVLSIIDRLKDKQVELLLGNEDFRKKGEAWWKSIEDEVTEDVSVPEHSLVANFVPPPPELVAPNTGIKVVRDLQVDTAEQTVDKGGAQETHVAEIDVQSPEQPATPSGKDGMPEGCSPVFEIAQDASPEIKIETPSPKTGTLDITNIREADSTLASAESFVPPHLRKVWKPKSPKPVERKPADLEGDNTREELEEEVSVQRFVIPEHVGANEAHPATPELHAAEQDCPHDEDSEPKSPVTTKPGVPEVDKNIAPHLRGKGNPVTLPSYR</sequence>
<feature type="region of interest" description="Disordered" evidence="1">
    <location>
        <begin position="706"/>
        <end position="730"/>
    </location>
</feature>
<proteinExistence type="predicted"/>
<evidence type="ECO:0000313" key="3">
    <source>
        <dbReference type="Proteomes" id="UP001390339"/>
    </source>
</evidence>
<feature type="region of interest" description="Disordered" evidence="1">
    <location>
        <begin position="746"/>
        <end position="808"/>
    </location>
</feature>
<feature type="compositionally biased region" description="Basic and acidic residues" evidence="1">
    <location>
        <begin position="760"/>
        <end position="769"/>
    </location>
</feature>
<comment type="caution">
    <text evidence="2">The sequence shown here is derived from an EMBL/GenBank/DDBJ whole genome shotgun (WGS) entry which is preliminary data.</text>
</comment>
<dbReference type="Proteomes" id="UP001390339">
    <property type="component" value="Unassembled WGS sequence"/>
</dbReference>
<dbReference type="EMBL" id="JAPCWZ010000002">
    <property type="protein sequence ID" value="KAK8877295.1"/>
    <property type="molecule type" value="Genomic_DNA"/>
</dbReference>
<evidence type="ECO:0000313" key="2">
    <source>
        <dbReference type="EMBL" id="KAK8877295.1"/>
    </source>
</evidence>
<protein>
    <submittedName>
        <fullName evidence="2">Uncharacterized protein</fullName>
    </submittedName>
</protein>
<gene>
    <name evidence="2" type="ORF">PGQ11_002241</name>
</gene>
<feature type="compositionally biased region" description="Basic and acidic residues" evidence="1">
    <location>
        <begin position="714"/>
        <end position="730"/>
    </location>
</feature>
<organism evidence="2 3">
    <name type="scientific">Apiospora arundinis</name>
    <dbReference type="NCBI Taxonomy" id="335852"/>
    <lineage>
        <taxon>Eukaryota</taxon>
        <taxon>Fungi</taxon>
        <taxon>Dikarya</taxon>
        <taxon>Ascomycota</taxon>
        <taxon>Pezizomycotina</taxon>
        <taxon>Sordariomycetes</taxon>
        <taxon>Xylariomycetidae</taxon>
        <taxon>Amphisphaeriales</taxon>
        <taxon>Apiosporaceae</taxon>
        <taxon>Apiospora</taxon>
    </lineage>
</organism>
<name>A0ABR2JHI8_9PEZI</name>
<reference evidence="2 3" key="1">
    <citation type="journal article" date="2024" name="IMA Fungus">
        <title>Apiospora arundinis, a panoply of carbohydrate-active enzymes and secondary metabolites.</title>
        <authorList>
            <person name="Sorensen T."/>
            <person name="Petersen C."/>
            <person name="Muurmann A.T."/>
            <person name="Christiansen J.V."/>
            <person name="Brundto M.L."/>
            <person name="Overgaard C.K."/>
            <person name="Boysen A.T."/>
            <person name="Wollenberg R.D."/>
            <person name="Larsen T.O."/>
            <person name="Sorensen J.L."/>
            <person name="Nielsen K.L."/>
            <person name="Sondergaard T.E."/>
        </authorList>
    </citation>
    <scope>NUCLEOTIDE SEQUENCE [LARGE SCALE GENOMIC DNA]</scope>
    <source>
        <strain evidence="2 3">AAU 773</strain>
    </source>
</reference>